<sequence>MAITVEILGWRVWYDGKKVFDSKTHTLDDLPLDGVIEFCVYRRFSDTPNDITRRFFGGHDYYFTAPHPEGEIWSSGSNTTEAGIKIRYPGARVWRGKEVPDAVMKNTAKEAVDHIWTE</sequence>
<name>A0A0F9QVI2_9ZZZZ</name>
<dbReference type="AlphaFoldDB" id="A0A0F9QVI2"/>
<accession>A0A0F9QVI2</accession>
<proteinExistence type="predicted"/>
<organism evidence="1">
    <name type="scientific">marine sediment metagenome</name>
    <dbReference type="NCBI Taxonomy" id="412755"/>
    <lineage>
        <taxon>unclassified sequences</taxon>
        <taxon>metagenomes</taxon>
        <taxon>ecological metagenomes</taxon>
    </lineage>
</organism>
<protein>
    <submittedName>
        <fullName evidence="1">Uncharacterized protein</fullName>
    </submittedName>
</protein>
<dbReference type="EMBL" id="LAZR01004373">
    <property type="protein sequence ID" value="KKN09213.1"/>
    <property type="molecule type" value="Genomic_DNA"/>
</dbReference>
<reference evidence="1" key="1">
    <citation type="journal article" date="2015" name="Nature">
        <title>Complex archaea that bridge the gap between prokaryotes and eukaryotes.</title>
        <authorList>
            <person name="Spang A."/>
            <person name="Saw J.H."/>
            <person name="Jorgensen S.L."/>
            <person name="Zaremba-Niedzwiedzka K."/>
            <person name="Martijn J."/>
            <person name="Lind A.E."/>
            <person name="van Eijk R."/>
            <person name="Schleper C."/>
            <person name="Guy L."/>
            <person name="Ettema T.J."/>
        </authorList>
    </citation>
    <scope>NUCLEOTIDE SEQUENCE</scope>
</reference>
<comment type="caution">
    <text evidence="1">The sequence shown here is derived from an EMBL/GenBank/DDBJ whole genome shotgun (WGS) entry which is preliminary data.</text>
</comment>
<gene>
    <name evidence="1" type="ORF">LCGC14_1048810</name>
</gene>
<evidence type="ECO:0000313" key="1">
    <source>
        <dbReference type="EMBL" id="KKN09213.1"/>
    </source>
</evidence>